<sequence length="469" mass="52249">MLWQVVLAILGIGLIWLYRFNEALKAVPEEVRKLAPRRWTPQEVRETYERLTRNPIDFNKILPPKLDRRYVVVGGSGLVGGDIVLALLQRGQQPESIRILDFSPITRSDMITKASGCDFITTNIASPESVNAAFAQPWSKSVASLPLTVFHTAAIIHPQERSELLYHRISPVNRDGAINVVNAAKSSGANIFIGTSSCSVSVKPISFWVWPWQNSPKKFFHVCDDKDFDAPLRSHDEFFANYARSKAEAERYILSHNSPSFRTGTIRPGNAIYGNKNDVCLGTVLRTLEHVSWVPDVIQNHVHSRNVAAAHLHFESALATPSPSDSLPACAGRPFLVTDNGPPLRFHNVYIAPNEIAVKPIKLVSTPPVLMHILAFFLESWSLLLVRFPVLGEKLGWKEPSGPINQMQPAVLAVTIHSIVDDSKARKGVEEGGIGYKGACDSLEGFVTQIMEWNEEVEREEKEGLRDRK</sequence>
<evidence type="ECO:0000256" key="2">
    <source>
        <dbReference type="ARBA" id="ARBA00023445"/>
    </source>
</evidence>
<comment type="similarity">
    <text evidence="2">Belongs to the NAD(P)-dependent epimerase/dehydratase family. Dihydroflavonol-4-reductase subfamily.</text>
</comment>
<evidence type="ECO:0000313" key="4">
    <source>
        <dbReference type="EMBL" id="KAK4229078.1"/>
    </source>
</evidence>
<dbReference type="Pfam" id="PF01073">
    <property type="entry name" value="3Beta_HSD"/>
    <property type="match status" value="1"/>
</dbReference>
<dbReference type="EMBL" id="MU865312">
    <property type="protein sequence ID" value="KAK4229078.1"/>
    <property type="molecule type" value="Genomic_DNA"/>
</dbReference>
<dbReference type="InterPro" id="IPR050425">
    <property type="entry name" value="NAD(P)_dehydrat-like"/>
</dbReference>
<reference evidence="4" key="2">
    <citation type="submission" date="2023-05" db="EMBL/GenBank/DDBJ databases">
        <authorList>
            <consortium name="Lawrence Berkeley National Laboratory"/>
            <person name="Steindorff A."/>
            <person name="Hensen N."/>
            <person name="Bonometti L."/>
            <person name="Westerberg I."/>
            <person name="Brannstrom I.O."/>
            <person name="Guillou S."/>
            <person name="Cros-Aarteil S."/>
            <person name="Calhoun S."/>
            <person name="Haridas S."/>
            <person name="Kuo A."/>
            <person name="Mondo S."/>
            <person name="Pangilinan J."/>
            <person name="Riley R."/>
            <person name="Labutti K."/>
            <person name="Andreopoulos B."/>
            <person name="Lipzen A."/>
            <person name="Chen C."/>
            <person name="Yanf M."/>
            <person name="Daum C."/>
            <person name="Ng V."/>
            <person name="Clum A."/>
            <person name="Ohm R."/>
            <person name="Martin F."/>
            <person name="Silar P."/>
            <person name="Natvig D."/>
            <person name="Lalanne C."/>
            <person name="Gautier V."/>
            <person name="Ament-Velasquez S.L."/>
            <person name="Kruys A."/>
            <person name="Hutchinson M.I."/>
            <person name="Powell A.J."/>
            <person name="Barry K."/>
            <person name="Miller A.N."/>
            <person name="Grigoriev I.V."/>
            <person name="Debuchy R."/>
            <person name="Gladieux P."/>
            <person name="Thoren M.H."/>
            <person name="Johannesson H."/>
        </authorList>
    </citation>
    <scope>NUCLEOTIDE SEQUENCE</scope>
    <source>
        <strain evidence="4">CBS 990.96</strain>
    </source>
</reference>
<dbReference type="GO" id="GO:0005783">
    <property type="term" value="C:endoplasmic reticulum"/>
    <property type="evidence" value="ECO:0007669"/>
    <property type="project" value="TreeGrafter"/>
</dbReference>
<dbReference type="GO" id="GO:0006696">
    <property type="term" value="P:ergosterol biosynthetic process"/>
    <property type="evidence" value="ECO:0007669"/>
    <property type="project" value="TreeGrafter"/>
</dbReference>
<feature type="domain" description="3-beta hydroxysteroid dehydrogenase/isomerase" evidence="3">
    <location>
        <begin position="71"/>
        <end position="348"/>
    </location>
</feature>
<name>A0AAN7BT45_9PEZI</name>
<dbReference type="InterPro" id="IPR002225">
    <property type="entry name" value="3Beta_OHSteriod_DH/Estase"/>
</dbReference>
<dbReference type="GO" id="GO:0000252">
    <property type="term" value="F:3-beta-hydroxysteroid dehydrogenase [NAD(P)+]/C4-decarboxylase activity"/>
    <property type="evidence" value="ECO:0007669"/>
    <property type="project" value="TreeGrafter"/>
</dbReference>
<proteinExistence type="inferred from homology"/>
<dbReference type="PANTHER" id="PTHR10366:SF447">
    <property type="entry name" value="HYDROXYSTEROID DEHYDROGENASE_ISOMERASE FAMILY PROTEIN, PUTATIVE (AFU_ORTHOLOGUE AFUA_1G06450)-RELATED"/>
    <property type="match status" value="1"/>
</dbReference>
<dbReference type="SUPFAM" id="SSF51735">
    <property type="entry name" value="NAD(P)-binding Rossmann-fold domains"/>
    <property type="match status" value="1"/>
</dbReference>
<dbReference type="InterPro" id="IPR036291">
    <property type="entry name" value="NAD(P)-bd_dom_sf"/>
</dbReference>
<evidence type="ECO:0000256" key="1">
    <source>
        <dbReference type="ARBA" id="ARBA00023002"/>
    </source>
</evidence>
<keyword evidence="1" id="KW-0560">Oxidoreductase</keyword>
<dbReference type="Gene3D" id="3.40.50.720">
    <property type="entry name" value="NAD(P)-binding Rossmann-like Domain"/>
    <property type="match status" value="1"/>
</dbReference>
<reference evidence="4" key="1">
    <citation type="journal article" date="2023" name="Mol. Phylogenet. Evol.">
        <title>Genome-scale phylogeny and comparative genomics of the fungal order Sordariales.</title>
        <authorList>
            <person name="Hensen N."/>
            <person name="Bonometti L."/>
            <person name="Westerberg I."/>
            <person name="Brannstrom I.O."/>
            <person name="Guillou S."/>
            <person name="Cros-Aarteil S."/>
            <person name="Calhoun S."/>
            <person name="Haridas S."/>
            <person name="Kuo A."/>
            <person name="Mondo S."/>
            <person name="Pangilinan J."/>
            <person name="Riley R."/>
            <person name="LaButti K."/>
            <person name="Andreopoulos B."/>
            <person name="Lipzen A."/>
            <person name="Chen C."/>
            <person name="Yan M."/>
            <person name="Daum C."/>
            <person name="Ng V."/>
            <person name="Clum A."/>
            <person name="Steindorff A."/>
            <person name="Ohm R.A."/>
            <person name="Martin F."/>
            <person name="Silar P."/>
            <person name="Natvig D.O."/>
            <person name="Lalanne C."/>
            <person name="Gautier V."/>
            <person name="Ament-Velasquez S.L."/>
            <person name="Kruys A."/>
            <person name="Hutchinson M.I."/>
            <person name="Powell A.J."/>
            <person name="Barry K."/>
            <person name="Miller A.N."/>
            <person name="Grigoriev I.V."/>
            <person name="Debuchy R."/>
            <person name="Gladieux P."/>
            <person name="Hiltunen Thoren M."/>
            <person name="Johannesson H."/>
        </authorList>
    </citation>
    <scope>NUCLEOTIDE SEQUENCE</scope>
    <source>
        <strain evidence="4">CBS 990.96</strain>
    </source>
</reference>
<evidence type="ECO:0000259" key="3">
    <source>
        <dbReference type="Pfam" id="PF01073"/>
    </source>
</evidence>
<accession>A0AAN7BT45</accession>
<keyword evidence="5" id="KW-1185">Reference proteome</keyword>
<gene>
    <name evidence="4" type="ORF">QBC38DRAFT_453703</name>
</gene>
<organism evidence="4 5">
    <name type="scientific">Podospora fimiseda</name>
    <dbReference type="NCBI Taxonomy" id="252190"/>
    <lineage>
        <taxon>Eukaryota</taxon>
        <taxon>Fungi</taxon>
        <taxon>Dikarya</taxon>
        <taxon>Ascomycota</taxon>
        <taxon>Pezizomycotina</taxon>
        <taxon>Sordariomycetes</taxon>
        <taxon>Sordariomycetidae</taxon>
        <taxon>Sordariales</taxon>
        <taxon>Podosporaceae</taxon>
        <taxon>Podospora</taxon>
    </lineage>
</organism>
<dbReference type="Proteomes" id="UP001301958">
    <property type="component" value="Unassembled WGS sequence"/>
</dbReference>
<dbReference type="AlphaFoldDB" id="A0AAN7BT45"/>
<dbReference type="PANTHER" id="PTHR10366">
    <property type="entry name" value="NAD DEPENDENT EPIMERASE/DEHYDRATASE"/>
    <property type="match status" value="1"/>
</dbReference>
<protein>
    <recommendedName>
        <fullName evidence="3">3-beta hydroxysteroid dehydrogenase/isomerase domain-containing protein</fullName>
    </recommendedName>
</protein>
<evidence type="ECO:0000313" key="5">
    <source>
        <dbReference type="Proteomes" id="UP001301958"/>
    </source>
</evidence>
<comment type="caution">
    <text evidence="4">The sequence shown here is derived from an EMBL/GenBank/DDBJ whole genome shotgun (WGS) entry which is preliminary data.</text>
</comment>